<proteinExistence type="predicted"/>
<accession>A0A0E9Q083</accession>
<sequence>MSLLPAAEWTYCGCSCPTHLR</sequence>
<reference evidence="1" key="1">
    <citation type="submission" date="2014-11" db="EMBL/GenBank/DDBJ databases">
        <authorList>
            <person name="Amaro Gonzalez C."/>
        </authorList>
    </citation>
    <scope>NUCLEOTIDE SEQUENCE</scope>
</reference>
<evidence type="ECO:0000313" key="1">
    <source>
        <dbReference type="EMBL" id="JAH09922.1"/>
    </source>
</evidence>
<dbReference type="AlphaFoldDB" id="A0A0E9Q083"/>
<reference evidence="1" key="2">
    <citation type="journal article" date="2015" name="Fish Shellfish Immunol.">
        <title>Early steps in the European eel (Anguilla anguilla)-Vibrio vulnificus interaction in the gills: Role of the RtxA13 toxin.</title>
        <authorList>
            <person name="Callol A."/>
            <person name="Pajuelo D."/>
            <person name="Ebbesson L."/>
            <person name="Teles M."/>
            <person name="MacKenzie S."/>
            <person name="Amaro C."/>
        </authorList>
    </citation>
    <scope>NUCLEOTIDE SEQUENCE</scope>
</reference>
<name>A0A0E9Q083_ANGAN</name>
<protein>
    <submittedName>
        <fullName evidence="1">Uncharacterized protein</fullName>
    </submittedName>
</protein>
<dbReference type="EMBL" id="GBXM01098655">
    <property type="protein sequence ID" value="JAH09922.1"/>
    <property type="molecule type" value="Transcribed_RNA"/>
</dbReference>
<organism evidence="1">
    <name type="scientific">Anguilla anguilla</name>
    <name type="common">European freshwater eel</name>
    <name type="synonym">Muraena anguilla</name>
    <dbReference type="NCBI Taxonomy" id="7936"/>
    <lineage>
        <taxon>Eukaryota</taxon>
        <taxon>Metazoa</taxon>
        <taxon>Chordata</taxon>
        <taxon>Craniata</taxon>
        <taxon>Vertebrata</taxon>
        <taxon>Euteleostomi</taxon>
        <taxon>Actinopterygii</taxon>
        <taxon>Neopterygii</taxon>
        <taxon>Teleostei</taxon>
        <taxon>Anguilliformes</taxon>
        <taxon>Anguillidae</taxon>
        <taxon>Anguilla</taxon>
    </lineage>
</organism>